<gene>
    <name evidence="2" type="ORF">SAMN04515656_12238</name>
</gene>
<sequence length="212" mass="22987">MGVPSKQEMAEVLTARHGRAVQEKLDRGRVAIAGLGGLGSTIAISLARAGVGHLHLIDFDRVDLTNLNRQQYGIDDLGQLKTEALTAHIQAINPYLHITNHSLRITDEIIPKLFSEDEIICEAFDLPEEKAMLVNGLFDHYPEKWLVGASGMAGYGSSNTIVTRQVASHYYLCGDGHTDLIAPGGLMAPRVGICAAHQANMVIRLLLDEPSV</sequence>
<reference evidence="2 3" key="1">
    <citation type="submission" date="2016-10" db="EMBL/GenBank/DDBJ databases">
        <authorList>
            <person name="de Groot N.N."/>
        </authorList>
    </citation>
    <scope>NUCLEOTIDE SEQUENCE [LARGE SCALE GENOMIC DNA]</scope>
    <source>
        <strain evidence="2 3">SR12</strain>
    </source>
</reference>
<dbReference type="Pfam" id="PF00899">
    <property type="entry name" value="ThiF"/>
    <property type="match status" value="1"/>
</dbReference>
<dbReference type="RefSeq" id="WP_090308849.1">
    <property type="nucleotide sequence ID" value="NZ_FNRK01000022.1"/>
</dbReference>
<dbReference type="SUPFAM" id="SSF69572">
    <property type="entry name" value="Activating enzymes of the ubiquitin-like proteins"/>
    <property type="match status" value="1"/>
</dbReference>
<dbReference type="STRING" id="81409.SAMN04515656_12238"/>
<dbReference type="NCBIfam" id="TIGR02354">
    <property type="entry name" value="thiF_fam2"/>
    <property type="match status" value="1"/>
</dbReference>
<feature type="domain" description="THIF-type NAD/FAD binding fold" evidence="1">
    <location>
        <begin position="16"/>
        <end position="209"/>
    </location>
</feature>
<proteinExistence type="predicted"/>
<dbReference type="GO" id="GO:0061503">
    <property type="term" value="F:tRNA threonylcarbamoyladenosine dehydratase"/>
    <property type="evidence" value="ECO:0007669"/>
    <property type="project" value="TreeGrafter"/>
</dbReference>
<dbReference type="EMBL" id="FNRK01000022">
    <property type="protein sequence ID" value="SEA70224.1"/>
    <property type="molecule type" value="Genomic_DNA"/>
</dbReference>
<evidence type="ECO:0000313" key="3">
    <source>
        <dbReference type="Proteomes" id="UP000199394"/>
    </source>
</evidence>
<dbReference type="GO" id="GO:0061504">
    <property type="term" value="P:cyclic threonylcarbamoyladenosine biosynthetic process"/>
    <property type="evidence" value="ECO:0007669"/>
    <property type="project" value="TreeGrafter"/>
</dbReference>
<dbReference type="AlphaFoldDB" id="A0A1H4DBX0"/>
<dbReference type="InterPro" id="IPR000594">
    <property type="entry name" value="ThiF_NAD_FAD-bd"/>
</dbReference>
<name>A0A1H4DBX0_9FIRM</name>
<keyword evidence="2" id="KW-0808">Transferase</keyword>
<dbReference type="GO" id="GO:0008641">
    <property type="term" value="F:ubiquitin-like modifier activating enzyme activity"/>
    <property type="evidence" value="ECO:0007669"/>
    <property type="project" value="InterPro"/>
</dbReference>
<dbReference type="PANTHER" id="PTHR43267:SF3">
    <property type="entry name" value="THIF PROTEIN"/>
    <property type="match status" value="1"/>
</dbReference>
<dbReference type="Gene3D" id="3.40.50.720">
    <property type="entry name" value="NAD(P)-binding Rossmann-like Domain"/>
    <property type="match status" value="1"/>
</dbReference>
<dbReference type="InterPro" id="IPR035985">
    <property type="entry name" value="Ubiquitin-activating_enz"/>
</dbReference>
<keyword evidence="3" id="KW-1185">Reference proteome</keyword>
<dbReference type="InterPro" id="IPR012729">
    <property type="entry name" value="ThiF_fam2"/>
</dbReference>
<dbReference type="GO" id="GO:0016779">
    <property type="term" value="F:nucleotidyltransferase activity"/>
    <property type="evidence" value="ECO:0007669"/>
    <property type="project" value="UniProtKB-KW"/>
</dbReference>
<dbReference type="InterPro" id="IPR045886">
    <property type="entry name" value="ThiF/MoeB/HesA"/>
</dbReference>
<organism evidence="2 3">
    <name type="scientific">Eubacterium aggregans</name>
    <dbReference type="NCBI Taxonomy" id="81409"/>
    <lineage>
        <taxon>Bacteria</taxon>
        <taxon>Bacillati</taxon>
        <taxon>Bacillota</taxon>
        <taxon>Clostridia</taxon>
        <taxon>Eubacteriales</taxon>
        <taxon>Eubacteriaceae</taxon>
        <taxon>Eubacterium</taxon>
    </lineage>
</organism>
<keyword evidence="2" id="KW-0548">Nucleotidyltransferase</keyword>
<dbReference type="Proteomes" id="UP000199394">
    <property type="component" value="Unassembled WGS sequence"/>
</dbReference>
<dbReference type="PANTHER" id="PTHR43267">
    <property type="entry name" value="TRNA THREONYLCARBAMOYLADENOSINE DEHYDRATASE"/>
    <property type="match status" value="1"/>
</dbReference>
<protein>
    <submittedName>
        <fullName evidence="2">Sulfur carrier protein ThiS adenylyltransferase</fullName>
    </submittedName>
</protein>
<dbReference type="NCBIfam" id="NF006395">
    <property type="entry name" value="PRK08644.1"/>
    <property type="match status" value="1"/>
</dbReference>
<evidence type="ECO:0000259" key="1">
    <source>
        <dbReference type="Pfam" id="PF00899"/>
    </source>
</evidence>
<accession>A0A1H4DBX0</accession>
<dbReference type="OrthoDB" id="9804286at2"/>
<evidence type="ECO:0000313" key="2">
    <source>
        <dbReference type="EMBL" id="SEA70224.1"/>
    </source>
</evidence>